<accession>A0ABW2BKE2</accession>
<keyword evidence="8" id="KW-1185">Reference proteome</keyword>
<comment type="caution">
    <text evidence="7">The sequence shown here is derived from an EMBL/GenBank/DDBJ whole genome shotgun (WGS) entry which is preliminary data.</text>
</comment>
<evidence type="ECO:0000313" key="8">
    <source>
        <dbReference type="Proteomes" id="UP001596292"/>
    </source>
</evidence>
<dbReference type="PROSITE" id="PS50113">
    <property type="entry name" value="PAC"/>
    <property type="match status" value="1"/>
</dbReference>
<dbReference type="Proteomes" id="UP001596292">
    <property type="component" value="Unassembled WGS sequence"/>
</dbReference>
<dbReference type="NCBIfam" id="TIGR00229">
    <property type="entry name" value="sensory_box"/>
    <property type="match status" value="1"/>
</dbReference>
<sequence length="342" mass="36862">MSNGSERGPPIVSLSAAFAASPSPMLVADARAPDHPILWANDAFLRQTGYPADEVLGRNCRFLQGPDTDRSSVEEIRQAIAAGRAVSVELLNYRKDGTPFWNSFTLTPVNDEQGLAFFVGAQVDTTLAHTNAERTIALGTALDRKTAMIHEIDHRAKNNLQVISSLLLLKARRTVGGETREALEGMAERIGALSVAHRLLCAGEDGSHFELTEFVSELVSEFEAGMADDRVRIDSDVDTVTLPASMAAPLALMLHELVANALRHAFPGGRHGRISIFAKRAEVGLSIAISDDGIGFDVAAQNETGFGRSLVEMVSRQLRGTVRWLPMGSGTRVEIAIPLRVA</sequence>
<proteinExistence type="predicted"/>
<dbReference type="InterPro" id="IPR003594">
    <property type="entry name" value="HATPase_dom"/>
</dbReference>
<dbReference type="SMART" id="SM00091">
    <property type="entry name" value="PAS"/>
    <property type="match status" value="1"/>
</dbReference>
<dbReference type="SUPFAM" id="SSF55874">
    <property type="entry name" value="ATPase domain of HSP90 chaperone/DNA topoisomerase II/histidine kinase"/>
    <property type="match status" value="1"/>
</dbReference>
<dbReference type="InterPro" id="IPR000700">
    <property type="entry name" value="PAS-assoc_C"/>
</dbReference>
<dbReference type="SMART" id="SM00387">
    <property type="entry name" value="HATPase_c"/>
    <property type="match status" value="1"/>
</dbReference>
<dbReference type="InterPro" id="IPR000014">
    <property type="entry name" value="PAS"/>
</dbReference>
<evidence type="ECO:0000259" key="4">
    <source>
        <dbReference type="PROSITE" id="PS50109"/>
    </source>
</evidence>
<feature type="domain" description="PAC" evidence="6">
    <location>
        <begin position="84"/>
        <end position="137"/>
    </location>
</feature>
<dbReference type="CDD" id="cd00130">
    <property type="entry name" value="PAS"/>
    <property type="match status" value="1"/>
</dbReference>
<dbReference type="PANTHER" id="PTHR47429">
    <property type="entry name" value="PROTEIN TWIN LOV 1"/>
    <property type="match status" value="1"/>
</dbReference>
<evidence type="ECO:0000256" key="2">
    <source>
        <dbReference type="ARBA" id="ARBA00022643"/>
    </source>
</evidence>
<keyword evidence="1" id="KW-0285">Flavoprotein</keyword>
<dbReference type="Gene3D" id="3.30.450.20">
    <property type="entry name" value="PAS domain"/>
    <property type="match status" value="1"/>
</dbReference>
<dbReference type="SUPFAM" id="SSF55785">
    <property type="entry name" value="PYP-like sensor domain (PAS domain)"/>
    <property type="match status" value="1"/>
</dbReference>
<name>A0ABW2BKE2_9HYPH</name>
<protein>
    <submittedName>
        <fullName evidence="7">PAS domain-containing protein</fullName>
    </submittedName>
</protein>
<dbReference type="Gene3D" id="3.30.565.10">
    <property type="entry name" value="Histidine kinase-like ATPase, C-terminal domain"/>
    <property type="match status" value="1"/>
</dbReference>
<feature type="domain" description="PAS" evidence="5">
    <location>
        <begin position="14"/>
        <end position="83"/>
    </location>
</feature>
<dbReference type="PROSITE" id="PS50109">
    <property type="entry name" value="HIS_KIN"/>
    <property type="match status" value="1"/>
</dbReference>
<dbReference type="InterPro" id="IPR011495">
    <property type="entry name" value="Sig_transdc_His_kin_sub2_dim/P"/>
</dbReference>
<gene>
    <name evidence="7" type="ORF">ACFQE0_13080</name>
</gene>
<evidence type="ECO:0000256" key="1">
    <source>
        <dbReference type="ARBA" id="ARBA00022630"/>
    </source>
</evidence>
<dbReference type="Pfam" id="PF02518">
    <property type="entry name" value="HATPase_c"/>
    <property type="match status" value="1"/>
</dbReference>
<evidence type="ECO:0000259" key="6">
    <source>
        <dbReference type="PROSITE" id="PS50113"/>
    </source>
</evidence>
<dbReference type="Pfam" id="PF07568">
    <property type="entry name" value="HisKA_2"/>
    <property type="match status" value="1"/>
</dbReference>
<evidence type="ECO:0000259" key="5">
    <source>
        <dbReference type="PROSITE" id="PS50112"/>
    </source>
</evidence>
<dbReference type="PANTHER" id="PTHR47429:SF2">
    <property type="entry name" value="PROTEIN TWIN LOV 1"/>
    <property type="match status" value="1"/>
</dbReference>
<keyword evidence="2" id="KW-0288">FMN</keyword>
<organism evidence="7 8">
    <name type="scientific">Methylobacterium komagatae</name>
    <dbReference type="NCBI Taxonomy" id="374425"/>
    <lineage>
        <taxon>Bacteria</taxon>
        <taxon>Pseudomonadati</taxon>
        <taxon>Pseudomonadota</taxon>
        <taxon>Alphaproteobacteria</taxon>
        <taxon>Hyphomicrobiales</taxon>
        <taxon>Methylobacteriaceae</taxon>
        <taxon>Methylobacterium</taxon>
    </lineage>
</organism>
<dbReference type="EMBL" id="JBHSWN010000001">
    <property type="protein sequence ID" value="MFC6790454.1"/>
    <property type="molecule type" value="Genomic_DNA"/>
</dbReference>
<evidence type="ECO:0000256" key="3">
    <source>
        <dbReference type="ARBA" id="ARBA00022991"/>
    </source>
</evidence>
<dbReference type="Pfam" id="PF13426">
    <property type="entry name" value="PAS_9"/>
    <property type="match status" value="1"/>
</dbReference>
<reference evidence="8" key="1">
    <citation type="journal article" date="2019" name="Int. J. Syst. Evol. Microbiol.">
        <title>The Global Catalogue of Microorganisms (GCM) 10K type strain sequencing project: providing services to taxonomists for standard genome sequencing and annotation.</title>
        <authorList>
            <consortium name="The Broad Institute Genomics Platform"/>
            <consortium name="The Broad Institute Genome Sequencing Center for Infectious Disease"/>
            <person name="Wu L."/>
            <person name="Ma J."/>
        </authorList>
    </citation>
    <scope>NUCLEOTIDE SEQUENCE [LARGE SCALE GENOMIC DNA]</scope>
    <source>
        <strain evidence="8">CCUG 48316</strain>
    </source>
</reference>
<feature type="domain" description="Histidine kinase" evidence="4">
    <location>
        <begin position="151"/>
        <end position="341"/>
    </location>
</feature>
<evidence type="ECO:0000313" key="7">
    <source>
        <dbReference type="EMBL" id="MFC6790454.1"/>
    </source>
</evidence>
<dbReference type="PROSITE" id="PS50112">
    <property type="entry name" value="PAS"/>
    <property type="match status" value="1"/>
</dbReference>
<dbReference type="InterPro" id="IPR005467">
    <property type="entry name" value="His_kinase_dom"/>
</dbReference>
<dbReference type="InterPro" id="IPR036890">
    <property type="entry name" value="HATPase_C_sf"/>
</dbReference>
<keyword evidence="3" id="KW-0157">Chromophore</keyword>
<dbReference type="InterPro" id="IPR035965">
    <property type="entry name" value="PAS-like_dom_sf"/>
</dbReference>